<accession>A0AAX4HXJ7</accession>
<name>A0AAX4HXJ7_9PEZI</name>
<protein>
    <submittedName>
        <fullName evidence="2">Uncharacterized protein</fullName>
    </submittedName>
</protein>
<feature type="compositionally biased region" description="Polar residues" evidence="1">
    <location>
        <begin position="19"/>
        <end position="30"/>
    </location>
</feature>
<gene>
    <name evidence="2" type="ORF">CDEST_00643</name>
</gene>
<keyword evidence="3" id="KW-1185">Reference proteome</keyword>
<reference evidence="3" key="1">
    <citation type="journal article" date="2023" name="bioRxiv">
        <title>Complete genome of the Medicago anthracnose fungus, Colletotrichum destructivum, reveals a mini-chromosome-like region within a core chromosome.</title>
        <authorList>
            <person name="Lapalu N."/>
            <person name="Simon A."/>
            <person name="Lu A."/>
            <person name="Plaumann P.-L."/>
            <person name="Amselem J."/>
            <person name="Pigne S."/>
            <person name="Auger A."/>
            <person name="Koch C."/>
            <person name="Dallery J.-F."/>
            <person name="O'Connell R.J."/>
        </authorList>
    </citation>
    <scope>NUCLEOTIDE SEQUENCE [LARGE SCALE GENOMIC DNA]</scope>
    <source>
        <strain evidence="3">CBS 520.97</strain>
    </source>
</reference>
<dbReference type="RefSeq" id="XP_062772853.1">
    <property type="nucleotide sequence ID" value="XM_062916802.1"/>
</dbReference>
<evidence type="ECO:0000313" key="2">
    <source>
        <dbReference type="EMBL" id="WQF75629.1"/>
    </source>
</evidence>
<evidence type="ECO:0000313" key="3">
    <source>
        <dbReference type="Proteomes" id="UP001322277"/>
    </source>
</evidence>
<dbReference type="KEGG" id="cdet:87937146"/>
<proteinExistence type="predicted"/>
<organism evidence="2 3">
    <name type="scientific">Colletotrichum destructivum</name>
    <dbReference type="NCBI Taxonomy" id="34406"/>
    <lineage>
        <taxon>Eukaryota</taxon>
        <taxon>Fungi</taxon>
        <taxon>Dikarya</taxon>
        <taxon>Ascomycota</taxon>
        <taxon>Pezizomycotina</taxon>
        <taxon>Sordariomycetes</taxon>
        <taxon>Hypocreomycetidae</taxon>
        <taxon>Glomerellales</taxon>
        <taxon>Glomerellaceae</taxon>
        <taxon>Colletotrichum</taxon>
        <taxon>Colletotrichum destructivum species complex</taxon>
    </lineage>
</organism>
<dbReference type="Proteomes" id="UP001322277">
    <property type="component" value="Chromosome 1"/>
</dbReference>
<dbReference type="GeneID" id="87937146"/>
<evidence type="ECO:0000256" key="1">
    <source>
        <dbReference type="SAM" id="MobiDB-lite"/>
    </source>
</evidence>
<dbReference type="EMBL" id="CP137305">
    <property type="protein sequence ID" value="WQF75629.1"/>
    <property type="molecule type" value="Genomic_DNA"/>
</dbReference>
<dbReference type="AlphaFoldDB" id="A0AAX4HXJ7"/>
<feature type="region of interest" description="Disordered" evidence="1">
    <location>
        <begin position="1"/>
        <end position="89"/>
    </location>
</feature>
<sequence>MQPLQSPIFNARAARETRGSVSSAPTTTSHPLGAAWRCRRLGRDANRKSPSRLVTINSMSHGARASRNRLSRGCRPGRSSKWHPPRLTRWSPITTYQPPPACACSSSHLARQGCRLSASASHVDMRVPAAQSRRRWSRLVAAAPAGSALQLDGCRCRRGKRERVKEKIKKPQRLRTLALGAWFPVEVIQTHIVNTYNRPLSTWVRRS</sequence>